<name>A0A1J4KGS3_9EUKA</name>
<evidence type="ECO:0000256" key="1">
    <source>
        <dbReference type="SAM" id="MobiDB-lite"/>
    </source>
</evidence>
<feature type="compositionally biased region" description="Polar residues" evidence="1">
    <location>
        <begin position="70"/>
        <end position="86"/>
    </location>
</feature>
<dbReference type="RefSeq" id="XP_068363743.1">
    <property type="nucleotide sequence ID" value="XM_068501142.1"/>
</dbReference>
<gene>
    <name evidence="2" type="ORF">TRFO_20009</name>
</gene>
<dbReference type="VEuPathDB" id="TrichDB:TRFO_20009"/>
<sequence>MTYTRRSLRLKNIYFINSDGSWECHKLDEKGKLVEGMKRARRIVRVRRSKAPKPEISQNEGQIPSPPISAYSNNSIDSFNQTQNREMPSHTIPPNFQQQQNQPQFSLNASSFNQNVTGVYLNQNFDEIQNTFIIDQHIYNLSENHDNASKDDIDLCKYQIGVNLNVTPTNNFFQQSSMDYSVFPSEEECEWI</sequence>
<dbReference type="EMBL" id="MLAK01000606">
    <property type="protein sequence ID" value="OHT10607.1"/>
    <property type="molecule type" value="Genomic_DNA"/>
</dbReference>
<accession>A0A1J4KGS3</accession>
<evidence type="ECO:0000313" key="3">
    <source>
        <dbReference type="Proteomes" id="UP000179807"/>
    </source>
</evidence>
<dbReference type="GeneID" id="94835846"/>
<proteinExistence type="predicted"/>
<organism evidence="2 3">
    <name type="scientific">Tritrichomonas foetus</name>
    <dbReference type="NCBI Taxonomy" id="1144522"/>
    <lineage>
        <taxon>Eukaryota</taxon>
        <taxon>Metamonada</taxon>
        <taxon>Parabasalia</taxon>
        <taxon>Tritrichomonadida</taxon>
        <taxon>Tritrichomonadidae</taxon>
        <taxon>Tritrichomonas</taxon>
    </lineage>
</organism>
<keyword evidence="3" id="KW-1185">Reference proteome</keyword>
<protein>
    <submittedName>
        <fullName evidence="2">Uncharacterized protein</fullName>
    </submittedName>
</protein>
<reference evidence="2" key="1">
    <citation type="submission" date="2016-10" db="EMBL/GenBank/DDBJ databases">
        <authorList>
            <person name="Benchimol M."/>
            <person name="Almeida L.G."/>
            <person name="Vasconcelos A.T."/>
            <person name="Perreira-Neves A."/>
            <person name="Rosa I.A."/>
            <person name="Tasca T."/>
            <person name="Bogo M.R."/>
            <person name="de Souza W."/>
        </authorList>
    </citation>
    <scope>NUCLEOTIDE SEQUENCE [LARGE SCALE GENOMIC DNA]</scope>
    <source>
        <strain evidence="2">K</strain>
    </source>
</reference>
<comment type="caution">
    <text evidence="2">The sequence shown here is derived from an EMBL/GenBank/DDBJ whole genome shotgun (WGS) entry which is preliminary data.</text>
</comment>
<dbReference type="Proteomes" id="UP000179807">
    <property type="component" value="Unassembled WGS sequence"/>
</dbReference>
<dbReference type="AlphaFoldDB" id="A0A1J4KGS3"/>
<feature type="region of interest" description="Disordered" evidence="1">
    <location>
        <begin position="46"/>
        <end position="101"/>
    </location>
</feature>
<evidence type="ECO:0000313" key="2">
    <source>
        <dbReference type="EMBL" id="OHT10607.1"/>
    </source>
</evidence>